<evidence type="ECO:0000313" key="5">
    <source>
        <dbReference type="Proteomes" id="UP001500523"/>
    </source>
</evidence>
<evidence type="ECO:0000256" key="2">
    <source>
        <dbReference type="SAM" id="SignalP"/>
    </source>
</evidence>
<keyword evidence="1" id="KW-0472">Membrane</keyword>
<keyword evidence="2" id="KW-0732">Signal</keyword>
<sequence>MRFGLAVAAIGLVTTPAAAVWPGAVFGTAAATSMTATGADIVRMPVDRSGTAFADCTTRPGEALCGAGRAADILFVDLADPGRPTSTRSFSLLAAEDGAMLTAYDAAGHTIGSVRGAGDGERVTLVGAITRIAVRPAAAIRSAPVDTAMAMSHVPEPATWAMLMIGFGMIAAGVRRWMRRSQARFDERIRRIAAGEAI</sequence>
<dbReference type="Proteomes" id="UP001500523">
    <property type="component" value="Unassembled WGS sequence"/>
</dbReference>
<feature type="transmembrane region" description="Helical" evidence="1">
    <location>
        <begin position="158"/>
        <end position="178"/>
    </location>
</feature>
<feature type="chain" id="PRO_5046571902" description="Ice-binding protein C-terminal domain-containing protein" evidence="2">
    <location>
        <begin position="20"/>
        <end position="198"/>
    </location>
</feature>
<evidence type="ECO:0000259" key="3">
    <source>
        <dbReference type="Pfam" id="PF07589"/>
    </source>
</evidence>
<evidence type="ECO:0000256" key="1">
    <source>
        <dbReference type="SAM" id="Phobius"/>
    </source>
</evidence>
<organism evidence="4 5">
    <name type="scientific">Sphingomonas cynarae</name>
    <dbReference type="NCBI Taxonomy" id="930197"/>
    <lineage>
        <taxon>Bacteria</taxon>
        <taxon>Pseudomonadati</taxon>
        <taxon>Pseudomonadota</taxon>
        <taxon>Alphaproteobacteria</taxon>
        <taxon>Sphingomonadales</taxon>
        <taxon>Sphingomonadaceae</taxon>
        <taxon>Sphingomonas</taxon>
    </lineage>
</organism>
<dbReference type="EMBL" id="BAABBF010000006">
    <property type="protein sequence ID" value="GAA3717288.1"/>
    <property type="molecule type" value="Genomic_DNA"/>
</dbReference>
<dbReference type="InterPro" id="IPR013424">
    <property type="entry name" value="Ice-binding_C"/>
</dbReference>
<name>A0ABP7ECG9_9SPHN</name>
<feature type="domain" description="Ice-binding protein C-terminal" evidence="3">
    <location>
        <begin position="154"/>
        <end position="176"/>
    </location>
</feature>
<accession>A0ABP7ECG9</accession>
<comment type="caution">
    <text evidence="4">The sequence shown here is derived from an EMBL/GenBank/DDBJ whole genome shotgun (WGS) entry which is preliminary data.</text>
</comment>
<dbReference type="Pfam" id="PF07589">
    <property type="entry name" value="PEP-CTERM"/>
    <property type="match status" value="1"/>
</dbReference>
<reference evidence="5" key="1">
    <citation type="journal article" date="2019" name="Int. J. Syst. Evol. Microbiol.">
        <title>The Global Catalogue of Microorganisms (GCM) 10K type strain sequencing project: providing services to taxonomists for standard genome sequencing and annotation.</title>
        <authorList>
            <consortium name="The Broad Institute Genomics Platform"/>
            <consortium name="The Broad Institute Genome Sequencing Center for Infectious Disease"/>
            <person name="Wu L."/>
            <person name="Ma J."/>
        </authorList>
    </citation>
    <scope>NUCLEOTIDE SEQUENCE [LARGE SCALE GENOMIC DNA]</scope>
    <source>
        <strain evidence="5">JCM 17498</strain>
    </source>
</reference>
<dbReference type="RefSeq" id="WP_344693938.1">
    <property type="nucleotide sequence ID" value="NZ_BAABBF010000006.1"/>
</dbReference>
<gene>
    <name evidence="4" type="ORF">GCM10022268_27090</name>
</gene>
<protein>
    <recommendedName>
        <fullName evidence="3">Ice-binding protein C-terminal domain-containing protein</fullName>
    </recommendedName>
</protein>
<keyword evidence="5" id="KW-1185">Reference proteome</keyword>
<evidence type="ECO:0000313" key="4">
    <source>
        <dbReference type="EMBL" id="GAA3717288.1"/>
    </source>
</evidence>
<feature type="signal peptide" evidence="2">
    <location>
        <begin position="1"/>
        <end position="19"/>
    </location>
</feature>
<proteinExistence type="predicted"/>
<keyword evidence="1" id="KW-1133">Transmembrane helix</keyword>
<keyword evidence="1" id="KW-0812">Transmembrane</keyword>
<dbReference type="NCBIfam" id="TIGR02595">
    <property type="entry name" value="PEP_CTERM"/>
    <property type="match status" value="1"/>
</dbReference>